<dbReference type="Proteomes" id="UP000008841">
    <property type="component" value="Chromosome"/>
</dbReference>
<evidence type="ECO:0000313" key="3">
    <source>
        <dbReference type="EMBL" id="ACD89150.1"/>
    </source>
</evidence>
<protein>
    <submittedName>
        <fullName evidence="3">Uncharacterized protein</fullName>
    </submittedName>
</protein>
<feature type="transmembrane region" description="Helical" evidence="2">
    <location>
        <begin position="83"/>
        <end position="108"/>
    </location>
</feature>
<keyword evidence="2" id="KW-0812">Transmembrane</keyword>
<dbReference type="KEGG" id="cli:Clim_0042"/>
<feature type="transmembrane region" description="Helical" evidence="2">
    <location>
        <begin position="33"/>
        <end position="54"/>
    </location>
</feature>
<dbReference type="EMBL" id="CP001097">
    <property type="protein sequence ID" value="ACD89150.1"/>
    <property type="molecule type" value="Genomic_DNA"/>
</dbReference>
<reference evidence="3 4" key="1">
    <citation type="submission" date="2008-05" db="EMBL/GenBank/DDBJ databases">
        <title>Complete sequence of Chlorobium limicola DSM 245.</title>
        <authorList>
            <consortium name="US DOE Joint Genome Institute"/>
            <person name="Lucas S."/>
            <person name="Copeland A."/>
            <person name="Lapidus A."/>
            <person name="Glavina del Rio T."/>
            <person name="Dalin E."/>
            <person name="Tice H."/>
            <person name="Bruce D."/>
            <person name="Goodwin L."/>
            <person name="Pitluck S."/>
            <person name="Schmutz J."/>
            <person name="Larimer F."/>
            <person name="Land M."/>
            <person name="Hauser L."/>
            <person name="Kyrpides N."/>
            <person name="Ovchinnikova G."/>
            <person name="Zhao F."/>
            <person name="Li T."/>
            <person name="Liu Z."/>
            <person name="Overmann J."/>
            <person name="Bryant D.A."/>
            <person name="Richardson P."/>
        </authorList>
    </citation>
    <scope>NUCLEOTIDE SEQUENCE [LARGE SCALE GENOMIC DNA]</scope>
    <source>
        <strain evidence="4">DSM 245 / NBRC 103803 / 6330</strain>
    </source>
</reference>
<name>B3EDS0_CHLL2</name>
<feature type="transmembrane region" description="Helical" evidence="2">
    <location>
        <begin position="145"/>
        <end position="163"/>
    </location>
</feature>
<feature type="region of interest" description="Disordered" evidence="1">
    <location>
        <begin position="1"/>
        <end position="25"/>
    </location>
</feature>
<dbReference type="AlphaFoldDB" id="B3EDS0"/>
<keyword evidence="2" id="KW-1133">Transmembrane helix</keyword>
<keyword evidence="2" id="KW-0472">Membrane</keyword>
<accession>B3EDS0</accession>
<evidence type="ECO:0000256" key="2">
    <source>
        <dbReference type="SAM" id="Phobius"/>
    </source>
</evidence>
<sequence>MEMNGIPEPVKHRASMNPRQSSPRRRPGVKLFWWKWMIVVTWGIIAAGVSMAVLPETMNRFFSLLFFFIPDHYLSFGEPASGYITFAHGMLGSATAGWGIAMLGVLYGSFREGSRKAWQAIAYSVAVWFSLNTSISFVHGLWQNAILNLIIAELYVIPLFATFRQFFKKRS</sequence>
<dbReference type="HOGENOM" id="CLU_1560210_0_0_10"/>
<feature type="transmembrane region" description="Helical" evidence="2">
    <location>
        <begin position="120"/>
        <end position="139"/>
    </location>
</feature>
<proteinExistence type="predicted"/>
<gene>
    <name evidence="3" type="ordered locus">Clim_0042</name>
</gene>
<evidence type="ECO:0000313" key="4">
    <source>
        <dbReference type="Proteomes" id="UP000008841"/>
    </source>
</evidence>
<organism evidence="3 4">
    <name type="scientific">Chlorobium limicola (strain DSM 245 / NBRC 103803 / 6330)</name>
    <dbReference type="NCBI Taxonomy" id="290315"/>
    <lineage>
        <taxon>Bacteria</taxon>
        <taxon>Pseudomonadati</taxon>
        <taxon>Chlorobiota</taxon>
        <taxon>Chlorobiia</taxon>
        <taxon>Chlorobiales</taxon>
        <taxon>Chlorobiaceae</taxon>
        <taxon>Chlorobium/Pelodictyon group</taxon>
        <taxon>Chlorobium</taxon>
    </lineage>
</organism>
<evidence type="ECO:0000256" key="1">
    <source>
        <dbReference type="SAM" id="MobiDB-lite"/>
    </source>
</evidence>
<dbReference type="STRING" id="290315.Clim_0042"/>